<proteinExistence type="inferred from homology"/>
<dbReference type="GO" id="GO:0009289">
    <property type="term" value="C:pilus"/>
    <property type="evidence" value="ECO:0007669"/>
    <property type="project" value="InterPro"/>
</dbReference>
<gene>
    <name evidence="6" type="ORF">SAMN05216421_0297</name>
</gene>
<reference evidence="7" key="1">
    <citation type="submission" date="2016-10" db="EMBL/GenBank/DDBJ databases">
        <authorList>
            <person name="Varghese N."/>
            <person name="Submissions S."/>
        </authorList>
    </citation>
    <scope>NUCLEOTIDE SEQUENCE [LARGE SCALE GENOMIC DNA]</scope>
    <source>
        <strain evidence="7">NRRL B-51270</strain>
    </source>
</reference>
<keyword evidence="5" id="KW-0812">Transmembrane</keyword>
<sequence length="141" mass="14080">MKAQKGFTLIELMIVVAIIGILAAIALPAYQDYTVRARVSEALVLGSGAKATVGENIANNNGIAAGSCLGITPITAAESTDNVATLGCTDNTGVITIVTTAQAGAVTVALTPAFAAGAPITWTCAVADAADNAFVPSECRI</sequence>
<dbReference type="GO" id="GO:0007155">
    <property type="term" value="P:cell adhesion"/>
    <property type="evidence" value="ECO:0007669"/>
    <property type="project" value="InterPro"/>
</dbReference>
<keyword evidence="5" id="KW-0472">Membrane</keyword>
<dbReference type="PROSITE" id="PS00409">
    <property type="entry name" value="PROKAR_NTER_METHYL"/>
    <property type="match status" value="1"/>
</dbReference>
<keyword evidence="7" id="KW-1185">Reference proteome</keyword>
<dbReference type="NCBIfam" id="TIGR02532">
    <property type="entry name" value="IV_pilin_GFxxxE"/>
    <property type="match status" value="1"/>
</dbReference>
<dbReference type="OrthoDB" id="115249at2"/>
<evidence type="ECO:0000256" key="1">
    <source>
        <dbReference type="ARBA" id="ARBA00005233"/>
    </source>
</evidence>
<dbReference type="RefSeq" id="WP_093391483.1">
    <property type="nucleotide sequence ID" value="NZ_LT629736.1"/>
</dbReference>
<evidence type="ECO:0000313" key="6">
    <source>
        <dbReference type="EMBL" id="SDR78230.1"/>
    </source>
</evidence>
<evidence type="ECO:0000313" key="7">
    <source>
        <dbReference type="Proteomes" id="UP000243207"/>
    </source>
</evidence>
<evidence type="ECO:0000256" key="2">
    <source>
        <dbReference type="ARBA" id="ARBA00022481"/>
    </source>
</evidence>
<dbReference type="InterPro" id="IPR045584">
    <property type="entry name" value="Pilin-like"/>
</dbReference>
<keyword evidence="5" id="KW-1133">Transmembrane helix</keyword>
<feature type="transmembrane region" description="Helical" evidence="5">
    <location>
        <begin position="12"/>
        <end position="30"/>
    </location>
</feature>
<dbReference type="Pfam" id="PF00114">
    <property type="entry name" value="Pilin"/>
    <property type="match status" value="1"/>
</dbReference>
<name>A0A1H1LV35_9GAMM</name>
<dbReference type="Gene3D" id="3.30.700.10">
    <property type="entry name" value="Glycoprotein, Type 4 Pilin"/>
    <property type="match status" value="1"/>
</dbReference>
<keyword evidence="2" id="KW-0488">Methylation</keyword>
<keyword evidence="4" id="KW-0281">Fimbrium</keyword>
<evidence type="ECO:0000256" key="5">
    <source>
        <dbReference type="SAM" id="Phobius"/>
    </source>
</evidence>
<dbReference type="PANTHER" id="PTHR30093">
    <property type="entry name" value="GENERAL SECRETION PATHWAY PROTEIN G"/>
    <property type="match status" value="1"/>
</dbReference>
<dbReference type="EMBL" id="LT629736">
    <property type="protein sequence ID" value="SDR78230.1"/>
    <property type="molecule type" value="Genomic_DNA"/>
</dbReference>
<organism evidence="6 7">
    <name type="scientific">Halopseudomonas xinjiangensis</name>
    <dbReference type="NCBI Taxonomy" id="487184"/>
    <lineage>
        <taxon>Bacteria</taxon>
        <taxon>Pseudomonadati</taxon>
        <taxon>Pseudomonadota</taxon>
        <taxon>Gammaproteobacteria</taxon>
        <taxon>Pseudomonadales</taxon>
        <taxon>Pseudomonadaceae</taxon>
        <taxon>Halopseudomonas</taxon>
    </lineage>
</organism>
<protein>
    <recommendedName>
        <fullName evidence="3">Pilin</fullName>
    </recommendedName>
</protein>
<accession>A0A1H1LV35</accession>
<dbReference type="InterPro" id="IPR001082">
    <property type="entry name" value="Pilin"/>
</dbReference>
<dbReference type="PANTHER" id="PTHR30093:SF34">
    <property type="entry name" value="PREPILIN PEPTIDASE-DEPENDENT PROTEIN D"/>
    <property type="match status" value="1"/>
</dbReference>
<evidence type="ECO:0000256" key="3">
    <source>
        <dbReference type="ARBA" id="ARBA00029638"/>
    </source>
</evidence>
<dbReference type="SUPFAM" id="SSF54523">
    <property type="entry name" value="Pili subunits"/>
    <property type="match status" value="1"/>
</dbReference>
<dbReference type="Pfam" id="PF07963">
    <property type="entry name" value="N_methyl"/>
    <property type="match status" value="1"/>
</dbReference>
<dbReference type="InterPro" id="IPR012902">
    <property type="entry name" value="N_methyl_site"/>
</dbReference>
<evidence type="ECO:0000256" key="4">
    <source>
        <dbReference type="RuleBase" id="RU000389"/>
    </source>
</evidence>
<dbReference type="Proteomes" id="UP000243207">
    <property type="component" value="Chromosome I"/>
</dbReference>
<comment type="similarity">
    <text evidence="1 4">Belongs to the N-Me-Phe pilin family.</text>
</comment>
<dbReference type="AlphaFoldDB" id="A0A1H1LV35"/>
<dbReference type="STRING" id="487184.SAMN05216421_0297"/>